<dbReference type="Pfam" id="PF14223">
    <property type="entry name" value="Retrotran_gag_2"/>
    <property type="match status" value="1"/>
</dbReference>
<dbReference type="PANTHER" id="PTHR47481">
    <property type="match status" value="1"/>
</dbReference>
<dbReference type="PANTHER" id="PTHR47481:SF22">
    <property type="entry name" value="RETROTRANSPOSON GAG DOMAIN-CONTAINING PROTEIN"/>
    <property type="match status" value="1"/>
</dbReference>
<reference evidence="2" key="1">
    <citation type="journal article" date="2014" name="Nat. Commun.">
        <title>The emerging biofuel crop Camelina sativa retains a highly undifferentiated hexaploid genome structure.</title>
        <authorList>
            <person name="Kagale S."/>
            <person name="Koh C."/>
            <person name="Nixon J."/>
            <person name="Bollina V."/>
            <person name="Clarke W.E."/>
            <person name="Tuteja R."/>
            <person name="Spillane C."/>
            <person name="Robinson S.J."/>
            <person name="Links M.G."/>
            <person name="Clarke C."/>
            <person name="Higgins E.E."/>
            <person name="Huebert T."/>
            <person name="Sharpe A.G."/>
            <person name="Parkin I.A."/>
        </authorList>
    </citation>
    <scope>NUCLEOTIDE SEQUENCE [LARGE SCALE GENOMIC DNA]</scope>
    <source>
        <strain evidence="2">cv. DH55</strain>
    </source>
</reference>
<reference evidence="3" key="2">
    <citation type="submission" date="2025-08" db="UniProtKB">
        <authorList>
            <consortium name="RefSeq"/>
        </authorList>
    </citation>
    <scope>IDENTIFICATION</scope>
    <source>
        <tissue evidence="3">Leaf</tissue>
    </source>
</reference>
<sequence>MSGSTSPASVSETIVVSPSSILVNVNMMNVTKLTASNFLMWSRQVHALLDGYNLAGYIDGSLTVPPPTVTAADVVSANPDFVVWKRQDRLIYSALLGAISISVQPILSKVVTAHDIWTTLSSTYANPSHGHVQQLRQQLKHWTKGTKTIDAYVQGFTTRFDQLALLGKPVEHEAQIEFILEGLSDDYKTVIDQIEGRDSSPTLTELHEKLLNYETKLAAKAALTSSLPATANVATFRGNNSSRPHGRNNNRTHHNNNNWSSNPQHQRQQYSPRPYQGKCQISGVYGHSARRCSQLQLPPMPYSSNQSSVSSVTPWQPRAHLATTQQYNPGNWLLDTGATHHLTSDLNNLALHQPYTGGEEVTTADGSGMPISHTGSALLPTPTHSLALNGEGSQHGRAVTPRQD</sequence>
<name>A0ABM0TNG3_CAMSA</name>
<evidence type="ECO:0000313" key="3">
    <source>
        <dbReference type="RefSeq" id="XP_010428921.1"/>
    </source>
</evidence>
<feature type="compositionally biased region" description="Basic residues" evidence="1">
    <location>
        <begin position="244"/>
        <end position="254"/>
    </location>
</feature>
<organism evidence="2 3">
    <name type="scientific">Camelina sativa</name>
    <name type="common">False flax</name>
    <name type="synonym">Myagrum sativum</name>
    <dbReference type="NCBI Taxonomy" id="90675"/>
    <lineage>
        <taxon>Eukaryota</taxon>
        <taxon>Viridiplantae</taxon>
        <taxon>Streptophyta</taxon>
        <taxon>Embryophyta</taxon>
        <taxon>Tracheophyta</taxon>
        <taxon>Spermatophyta</taxon>
        <taxon>Magnoliopsida</taxon>
        <taxon>eudicotyledons</taxon>
        <taxon>Gunneridae</taxon>
        <taxon>Pentapetalae</taxon>
        <taxon>rosids</taxon>
        <taxon>malvids</taxon>
        <taxon>Brassicales</taxon>
        <taxon>Brassicaceae</taxon>
        <taxon>Camelineae</taxon>
        <taxon>Camelina</taxon>
    </lineage>
</organism>
<dbReference type="RefSeq" id="XP_010428921.1">
    <property type="nucleotide sequence ID" value="XM_010430619.2"/>
</dbReference>
<evidence type="ECO:0000313" key="2">
    <source>
        <dbReference type="Proteomes" id="UP000694864"/>
    </source>
</evidence>
<feature type="region of interest" description="Disordered" evidence="1">
    <location>
        <begin position="235"/>
        <end position="279"/>
    </location>
</feature>
<proteinExistence type="predicted"/>
<dbReference type="Proteomes" id="UP000694864">
    <property type="component" value="Chromosome 9"/>
</dbReference>
<accession>A0ABM0TNG3</accession>
<feature type="region of interest" description="Disordered" evidence="1">
    <location>
        <begin position="379"/>
        <end position="404"/>
    </location>
</feature>
<keyword evidence="2" id="KW-1185">Reference proteome</keyword>
<protein>
    <submittedName>
        <fullName evidence="3">Uncharacterized protein LOC104713484 isoform X1</fullName>
    </submittedName>
</protein>
<evidence type="ECO:0000256" key="1">
    <source>
        <dbReference type="SAM" id="MobiDB-lite"/>
    </source>
</evidence>
<gene>
    <name evidence="3" type="primary">LOC104713484</name>
</gene>
<dbReference type="GeneID" id="104713484"/>